<dbReference type="Pfam" id="PF01058">
    <property type="entry name" value="Oxidored_q6"/>
    <property type="match status" value="1"/>
</dbReference>
<comment type="caution">
    <text evidence="5">The sequence shown here is derived from an EMBL/GenBank/DDBJ whole genome shotgun (WGS) entry which is preliminary data.</text>
</comment>
<accession>A0A0C1QM35</accession>
<keyword evidence="3" id="KW-0560">Oxidoreductase</keyword>
<dbReference type="PANTHER" id="PTHR42845">
    <property type="entry name" value="COENZYME F420-REDUCING HYDROGENASE, GAMMA SUBUNIT"/>
    <property type="match status" value="1"/>
</dbReference>
<evidence type="ECO:0000259" key="4">
    <source>
        <dbReference type="Pfam" id="PF01058"/>
    </source>
</evidence>
<comment type="subcellular location">
    <subcellularLocation>
        <location evidence="1">Periplasm</location>
    </subcellularLocation>
</comment>
<keyword evidence="2" id="KW-0574">Periplasm</keyword>
<name>A0A0C1QM35_9BACT</name>
<proteinExistence type="predicted"/>
<sequence>MSTVPINLEWLSDCSGCHIAIVDLHEKILSVLDSVTIQRCPVLTDVKDYPKAKVGLVSGAIRTEHDRHAAMEMRKSCDLIIAWGSCAVYGGIAGAGNVHSCQEIMDTVYTGNKTTATTTPPTREVSALEPSVSPLDSVIDVDLYLPGCAPHPAFVFDALLALLEGRSPRIANRETVCARCRRTMEKTEVDRIRKNSEGVPDPDRCFLSQGYLCMGSVTLDRCMSPCPLNGIPCSGCAGATMQVLAEPNRDIRTEIAERMSRLTSIPREAIVREIERTAKTHYSYTMATPMIGEKPTFLIRKWTDEERDDYEQDHNH</sequence>
<dbReference type="Gene3D" id="3.40.50.700">
    <property type="entry name" value="NADH:ubiquinone oxidoreductase-like, 20kDa subunit"/>
    <property type="match status" value="1"/>
</dbReference>
<evidence type="ECO:0000256" key="3">
    <source>
        <dbReference type="ARBA" id="ARBA00023002"/>
    </source>
</evidence>
<dbReference type="AlphaFoldDB" id="A0A0C1QM35"/>
<dbReference type="RefSeq" id="WP_010943055.1">
    <property type="nucleotide sequence ID" value="NZ_JXBL01000001.1"/>
</dbReference>
<dbReference type="GO" id="GO:0016491">
    <property type="term" value="F:oxidoreductase activity"/>
    <property type="evidence" value="ECO:0007669"/>
    <property type="project" value="UniProtKB-KW"/>
</dbReference>
<evidence type="ECO:0000256" key="2">
    <source>
        <dbReference type="ARBA" id="ARBA00022764"/>
    </source>
</evidence>
<dbReference type="InterPro" id="IPR006137">
    <property type="entry name" value="NADH_UbQ_OxRdtase-like_20kDa"/>
</dbReference>
<reference evidence="5 6" key="1">
    <citation type="submission" date="2015-01" db="EMBL/GenBank/DDBJ databases">
        <title>Genome sequence of the anaerobic bacterium Geobacter soli GSS01, a dissimilatory Fe(III) reducer from soil.</title>
        <authorList>
            <person name="Yang G."/>
            <person name="Zhou S."/>
        </authorList>
    </citation>
    <scope>NUCLEOTIDE SEQUENCE [LARGE SCALE GENOMIC DNA]</scope>
    <source>
        <strain evidence="5 6">GSS01</strain>
    </source>
</reference>
<dbReference type="SMR" id="A0A0C1QM35"/>
<dbReference type="FunFam" id="3.40.50.700:FF:000004">
    <property type="entry name" value="Methyl viologen-reducing hydrogenase, small subunit"/>
    <property type="match status" value="1"/>
</dbReference>
<dbReference type="PANTHER" id="PTHR42845:SF2">
    <property type="entry name" value="F420-NON-REDUCING HYDROGENASE VHU SUBUNIT G"/>
    <property type="match status" value="1"/>
</dbReference>
<dbReference type="Proteomes" id="UP000031433">
    <property type="component" value="Unassembled WGS sequence"/>
</dbReference>
<dbReference type="InterPro" id="IPR037024">
    <property type="entry name" value="NiFe_Hase_small_N_sf"/>
</dbReference>
<keyword evidence="6" id="KW-1185">Reference proteome</keyword>
<feature type="domain" description="NADH:ubiquinone oxidoreductase-like 20kDa subunit" evidence="4">
    <location>
        <begin position="14"/>
        <end position="162"/>
    </location>
</feature>
<dbReference type="GO" id="GO:0051536">
    <property type="term" value="F:iron-sulfur cluster binding"/>
    <property type="evidence" value="ECO:0007669"/>
    <property type="project" value="InterPro"/>
</dbReference>
<organism evidence="5 6">
    <name type="scientific">Geobacter soli</name>
    <dbReference type="NCBI Taxonomy" id="1510391"/>
    <lineage>
        <taxon>Bacteria</taxon>
        <taxon>Pseudomonadati</taxon>
        <taxon>Thermodesulfobacteriota</taxon>
        <taxon>Desulfuromonadia</taxon>
        <taxon>Geobacterales</taxon>
        <taxon>Geobacteraceae</taxon>
        <taxon>Geobacter</taxon>
    </lineage>
</organism>
<dbReference type="EMBL" id="JXBL01000001">
    <property type="protein sequence ID" value="KIE41702.1"/>
    <property type="molecule type" value="Genomic_DNA"/>
</dbReference>
<evidence type="ECO:0000313" key="6">
    <source>
        <dbReference type="Proteomes" id="UP000031433"/>
    </source>
</evidence>
<dbReference type="GO" id="GO:0042597">
    <property type="term" value="C:periplasmic space"/>
    <property type="evidence" value="ECO:0007669"/>
    <property type="project" value="UniProtKB-SubCell"/>
</dbReference>
<protein>
    <submittedName>
        <fullName evidence="5">Methyl viologen-reducing hydrogenase</fullName>
    </submittedName>
</protein>
<dbReference type="SUPFAM" id="SSF56770">
    <property type="entry name" value="HydA/Nqo6-like"/>
    <property type="match status" value="1"/>
</dbReference>
<dbReference type="InterPro" id="IPR051349">
    <property type="entry name" value="Hydrogenase_assoc-protein"/>
</dbReference>
<evidence type="ECO:0000256" key="1">
    <source>
        <dbReference type="ARBA" id="ARBA00004418"/>
    </source>
</evidence>
<gene>
    <name evidence="5" type="ORF">SE37_03190</name>
</gene>
<evidence type="ECO:0000313" key="5">
    <source>
        <dbReference type="EMBL" id="KIE41702.1"/>
    </source>
</evidence>